<evidence type="ECO:0000256" key="1">
    <source>
        <dbReference type="SAM" id="MobiDB-lite"/>
    </source>
</evidence>
<evidence type="ECO:0000313" key="2">
    <source>
        <dbReference type="EMBL" id="KAF6074899.1"/>
    </source>
</evidence>
<name>A0A834DCE2_9CHIR</name>
<evidence type="ECO:0000313" key="3">
    <source>
        <dbReference type="Proteomes" id="UP000664940"/>
    </source>
</evidence>
<sequence>MASHLHAFVQTIPFARNPCLTLGQSWKSPTNSVHHPVFPASHRAPAAAAAAAEQGPAQSEGPRLELWPPLQCSLSKASGRRQTPLELHTTWSFRIHGQHSSVVLWKTLIRKRRKHTYTAQPDLPTPGFQCQPPWGHQVSCLASGLRKGRRLRAPQWNPGCRVTSKRNREPGRAGGLSHAAEGTRTADSRHQGISHGAHCLPP</sequence>
<reference evidence="2 3" key="1">
    <citation type="journal article" date="2020" name="Nature">
        <title>Six reference-quality genomes reveal evolution of bat adaptations.</title>
        <authorList>
            <person name="Jebb D."/>
            <person name="Huang Z."/>
            <person name="Pippel M."/>
            <person name="Hughes G.M."/>
            <person name="Lavrichenko K."/>
            <person name="Devanna P."/>
            <person name="Winkler S."/>
            <person name="Jermiin L.S."/>
            <person name="Skirmuntt E.C."/>
            <person name="Katzourakis A."/>
            <person name="Burkitt-Gray L."/>
            <person name="Ray D.A."/>
            <person name="Sullivan K.A.M."/>
            <person name="Roscito J.G."/>
            <person name="Kirilenko B.M."/>
            <person name="Davalos L.M."/>
            <person name="Corthals A.P."/>
            <person name="Power M.L."/>
            <person name="Jones G."/>
            <person name="Ransome R.D."/>
            <person name="Dechmann D.K.N."/>
            <person name="Locatelli A.G."/>
            <person name="Puechmaille S.J."/>
            <person name="Fedrigo O."/>
            <person name="Jarvis E.D."/>
            <person name="Hiller M."/>
            <person name="Vernes S.C."/>
            <person name="Myers E.W."/>
            <person name="Teeling E.C."/>
        </authorList>
    </citation>
    <scope>NUCLEOTIDE SEQUENCE [LARGE SCALE GENOMIC DNA]</scope>
    <source>
        <strain evidence="2">Bat1K_MPI-CBG_1</strain>
    </source>
</reference>
<dbReference type="EMBL" id="JABVXQ010000015">
    <property type="protein sequence ID" value="KAF6074899.1"/>
    <property type="molecule type" value="Genomic_DNA"/>
</dbReference>
<dbReference type="AlphaFoldDB" id="A0A834DCE2"/>
<feature type="region of interest" description="Disordered" evidence="1">
    <location>
        <begin position="44"/>
        <end position="64"/>
    </location>
</feature>
<protein>
    <submittedName>
        <fullName evidence="2">Uncharacterized protein</fullName>
    </submittedName>
</protein>
<comment type="caution">
    <text evidence="2">The sequence shown here is derived from an EMBL/GenBank/DDBJ whole genome shotgun (WGS) entry which is preliminary data.</text>
</comment>
<feature type="compositionally biased region" description="Low complexity" evidence="1">
    <location>
        <begin position="44"/>
        <end position="61"/>
    </location>
</feature>
<dbReference type="Proteomes" id="UP000664940">
    <property type="component" value="Unassembled WGS sequence"/>
</dbReference>
<accession>A0A834DCE2</accession>
<feature type="region of interest" description="Disordered" evidence="1">
    <location>
        <begin position="159"/>
        <end position="202"/>
    </location>
</feature>
<proteinExistence type="predicted"/>
<organism evidence="2 3">
    <name type="scientific">Phyllostomus discolor</name>
    <name type="common">pale spear-nosed bat</name>
    <dbReference type="NCBI Taxonomy" id="89673"/>
    <lineage>
        <taxon>Eukaryota</taxon>
        <taxon>Metazoa</taxon>
        <taxon>Chordata</taxon>
        <taxon>Craniata</taxon>
        <taxon>Vertebrata</taxon>
        <taxon>Euteleostomi</taxon>
        <taxon>Mammalia</taxon>
        <taxon>Eutheria</taxon>
        <taxon>Laurasiatheria</taxon>
        <taxon>Chiroptera</taxon>
        <taxon>Yangochiroptera</taxon>
        <taxon>Phyllostomidae</taxon>
        <taxon>Phyllostominae</taxon>
        <taxon>Phyllostomus</taxon>
    </lineage>
</organism>
<gene>
    <name evidence="2" type="ORF">HJG60_009310</name>
</gene>